<dbReference type="HOGENOM" id="CLU_3394522_0_0_2"/>
<organism evidence="1 2">
    <name type="scientific">Methanohalophilus mahii (strain ATCC 35705 / DSM 5219 / SLP)</name>
    <dbReference type="NCBI Taxonomy" id="547558"/>
    <lineage>
        <taxon>Archaea</taxon>
        <taxon>Methanobacteriati</taxon>
        <taxon>Methanobacteriota</taxon>
        <taxon>Stenosarchaea group</taxon>
        <taxon>Methanomicrobia</taxon>
        <taxon>Methanosarcinales</taxon>
        <taxon>Methanosarcinaceae</taxon>
        <taxon>Methanohalophilus</taxon>
    </lineage>
</organism>
<dbReference type="Proteomes" id="UP000001059">
    <property type="component" value="Chromosome"/>
</dbReference>
<dbReference type="AlphaFoldDB" id="D5E9H7"/>
<dbReference type="STRING" id="547558.Mmah_0296"/>
<reference evidence="1 2" key="1">
    <citation type="submission" date="2010-03" db="EMBL/GenBank/DDBJ databases">
        <title>The complete genome of Methanohalophilus mahii DSM 5219.</title>
        <authorList>
            <consortium name="US DOE Joint Genome Institute (JGI-PGF)"/>
            <person name="Lucas S."/>
            <person name="Copeland A."/>
            <person name="Lapidus A."/>
            <person name="Glavina del Rio T."/>
            <person name="Dalin E."/>
            <person name="Tice H."/>
            <person name="Bruce D."/>
            <person name="Goodwin L."/>
            <person name="Pitluck S."/>
            <person name="Kyrpides N."/>
            <person name="Mavromatis K."/>
            <person name="Ivanova N."/>
            <person name="Lykidis A."/>
            <person name="Saunders E."/>
            <person name="Brettin T."/>
            <person name="Detter J.C."/>
            <person name="Han C."/>
            <person name="Land M."/>
            <person name="Hauser L."/>
            <person name="Markowitz V."/>
            <person name="Cheng J.-F."/>
            <person name="Hugenholtz P."/>
            <person name="Woyke T."/>
            <person name="Wu D."/>
            <person name="Spring S."/>
            <person name="Schneider S."/>
            <person name="Schroeder M."/>
            <person name="Klenk H.-P."/>
            <person name="Eisen J.A."/>
        </authorList>
    </citation>
    <scope>NUCLEOTIDE SEQUENCE [LARGE SCALE GENOMIC DNA]</scope>
    <source>
        <strain evidence="2">ATCC 35705 / DSM 5219 / SLP</strain>
    </source>
</reference>
<protein>
    <submittedName>
        <fullName evidence="1">Uncharacterized protein</fullName>
    </submittedName>
</protein>
<dbReference type="EMBL" id="CP001994">
    <property type="protein sequence ID" value="ADE35828.1"/>
    <property type="molecule type" value="Genomic_DNA"/>
</dbReference>
<evidence type="ECO:0000313" key="1">
    <source>
        <dbReference type="EMBL" id="ADE35828.1"/>
    </source>
</evidence>
<keyword evidence="2" id="KW-1185">Reference proteome</keyword>
<proteinExistence type="predicted"/>
<sequence>MTITIITRTHLIEIIKHLDSRRNHVGSVSND</sequence>
<accession>D5E9H7</accession>
<gene>
    <name evidence="1" type="ordered locus">Mmah_0296</name>
</gene>
<name>D5E9H7_METMS</name>
<evidence type="ECO:0000313" key="2">
    <source>
        <dbReference type="Proteomes" id="UP000001059"/>
    </source>
</evidence>
<dbReference type="KEGG" id="mmh:Mmah_0296"/>